<feature type="transmembrane region" description="Helical" evidence="1">
    <location>
        <begin position="256"/>
        <end position="286"/>
    </location>
</feature>
<keyword evidence="1" id="KW-1133">Transmembrane helix</keyword>
<dbReference type="PANTHER" id="PTHR30188:SF3">
    <property type="entry name" value="ABC TRANSPORTER PERMEASE"/>
    <property type="match status" value="1"/>
</dbReference>
<comment type="caution">
    <text evidence="2">The sequence shown here is derived from an EMBL/GenBank/DDBJ whole genome shotgun (WGS) entry which is preliminary data.</text>
</comment>
<gene>
    <name evidence="2" type="ORF">FU658_06875</name>
</gene>
<feature type="transmembrane region" description="Helical" evidence="1">
    <location>
        <begin position="163"/>
        <end position="186"/>
    </location>
</feature>
<dbReference type="NCBIfam" id="TIGR00056">
    <property type="entry name" value="MlaE family lipid ABC transporter permease subunit"/>
    <property type="match status" value="1"/>
</dbReference>
<keyword evidence="1" id="KW-0997">Cell inner membrane</keyword>
<protein>
    <submittedName>
        <fullName evidence="2">ABC transporter permease</fullName>
    </submittedName>
</protein>
<proteinExistence type="inferred from homology"/>
<dbReference type="Pfam" id="PF02405">
    <property type="entry name" value="MlaE"/>
    <property type="match status" value="1"/>
</dbReference>
<keyword evidence="1" id="KW-0812">Transmembrane</keyword>
<feature type="transmembrane region" description="Helical" evidence="1">
    <location>
        <begin position="193"/>
        <end position="217"/>
    </location>
</feature>
<name>A0A5C8KS67_9GAMM</name>
<dbReference type="EMBL" id="VRTS01000004">
    <property type="protein sequence ID" value="TXK62494.1"/>
    <property type="molecule type" value="Genomic_DNA"/>
</dbReference>
<dbReference type="GO" id="GO:0005548">
    <property type="term" value="F:phospholipid transporter activity"/>
    <property type="evidence" value="ECO:0007669"/>
    <property type="project" value="TreeGrafter"/>
</dbReference>
<dbReference type="AlphaFoldDB" id="A0A5C8KS67"/>
<feature type="transmembrane region" description="Helical" evidence="1">
    <location>
        <begin position="346"/>
        <end position="365"/>
    </location>
</feature>
<dbReference type="InterPro" id="IPR030802">
    <property type="entry name" value="Permease_MalE"/>
</dbReference>
<dbReference type="RefSeq" id="WP_147891416.1">
    <property type="nucleotide sequence ID" value="NZ_VRTS01000004.1"/>
</dbReference>
<evidence type="ECO:0000256" key="1">
    <source>
        <dbReference type="RuleBase" id="RU362044"/>
    </source>
</evidence>
<keyword evidence="1" id="KW-0472">Membrane</keyword>
<comment type="similarity">
    <text evidence="1">Belongs to the MlaE permease family.</text>
</comment>
<reference evidence="2 3" key="1">
    <citation type="submission" date="2019-08" db="EMBL/GenBank/DDBJ databases">
        <authorList>
            <person name="Karlyshev A.V."/>
        </authorList>
    </citation>
    <scope>NUCLEOTIDE SEQUENCE [LARGE SCALE GENOMIC DNA]</scope>
    <source>
        <strain evidence="2 3">Alg18-2.2</strain>
    </source>
</reference>
<dbReference type="OrthoDB" id="9810518at2"/>
<evidence type="ECO:0000313" key="2">
    <source>
        <dbReference type="EMBL" id="TXK62494.1"/>
    </source>
</evidence>
<feature type="transmembrane region" description="Helical" evidence="1">
    <location>
        <begin position="125"/>
        <end position="143"/>
    </location>
</feature>
<comment type="subcellular location">
    <subcellularLocation>
        <location evidence="1">Cell inner membrane</location>
        <topology evidence="1">Multi-pass membrane protein</topology>
    </subcellularLocation>
</comment>
<evidence type="ECO:0000313" key="3">
    <source>
        <dbReference type="Proteomes" id="UP000321248"/>
    </source>
</evidence>
<dbReference type="InterPro" id="IPR003453">
    <property type="entry name" value="ABC_MlaE_roteobac"/>
</dbReference>
<dbReference type="Proteomes" id="UP000321248">
    <property type="component" value="Unassembled WGS sequence"/>
</dbReference>
<dbReference type="GO" id="GO:0043190">
    <property type="term" value="C:ATP-binding cassette (ABC) transporter complex"/>
    <property type="evidence" value="ECO:0007669"/>
    <property type="project" value="InterPro"/>
</dbReference>
<sequence>MNRAPSAEHNPEFPERLELRGEWTLERVADLHRLARSGYEGIREIDARGVSRMDSAGALQLHRLGERLSLEPEAISLREEHQALSQALLEAGRAELEPPPPQRAWSDMLAKVGYSVHGLFTQGRALVGFLGLTLSTLAGVLVRPKRLRVTSTVFHMQQTGLDAVPLILLLNFLVGAVIAFLGATVLREFGAEFFVVELVGFAFMREFGVLLTAILLAGRTASAFTAQIGAMKAREEIDAIRVLGLDPIELLVVPRLLALLVMLPLLAFLAVLAGLAGGMLVGVLSLDISPEMFIARLDETIQLRHYLVGLSKAPVFALVIAVVGCLEGFKVGGTAQSVGERTTSSVVQSISLVIILDAVFAIFFMEMGW</sequence>
<organism evidence="2 3">
    <name type="scientific">Alkalisalibacterium limincola</name>
    <dbReference type="NCBI Taxonomy" id="2699169"/>
    <lineage>
        <taxon>Bacteria</taxon>
        <taxon>Pseudomonadati</taxon>
        <taxon>Pseudomonadota</taxon>
        <taxon>Gammaproteobacteria</taxon>
        <taxon>Lysobacterales</taxon>
        <taxon>Lysobacteraceae</taxon>
        <taxon>Alkalisalibacterium</taxon>
    </lineage>
</organism>
<dbReference type="PANTHER" id="PTHR30188">
    <property type="entry name" value="ABC TRANSPORTER PERMEASE PROTEIN-RELATED"/>
    <property type="match status" value="1"/>
</dbReference>
<accession>A0A5C8KS67</accession>
<keyword evidence="3" id="KW-1185">Reference proteome</keyword>
<keyword evidence="1" id="KW-1003">Cell membrane</keyword>
<feature type="transmembrane region" description="Helical" evidence="1">
    <location>
        <begin position="306"/>
        <end position="326"/>
    </location>
</feature>